<dbReference type="EMBL" id="CP000839">
    <property type="protein sequence ID" value="ABW31894.1"/>
    <property type="molecule type" value="Genomic_DNA"/>
</dbReference>
<name>A8ZL67_ACAM1</name>
<dbReference type="AlphaFoldDB" id="A8ZL67"/>
<organism evidence="1 2">
    <name type="scientific">Acaryochloris marina (strain MBIC 11017)</name>
    <dbReference type="NCBI Taxonomy" id="329726"/>
    <lineage>
        <taxon>Bacteria</taxon>
        <taxon>Bacillati</taxon>
        <taxon>Cyanobacteriota</taxon>
        <taxon>Cyanophyceae</taxon>
        <taxon>Acaryochloridales</taxon>
        <taxon>Acaryochloridaceae</taxon>
        <taxon>Acaryochloris</taxon>
    </lineage>
</organism>
<keyword evidence="1" id="KW-0614">Plasmid</keyword>
<dbReference type="KEGG" id="amr:AM1_B0172"/>
<dbReference type="Proteomes" id="UP000000268">
    <property type="component" value="Plasmid pREB2"/>
</dbReference>
<geneLocation type="plasmid" evidence="1 2">
    <name>pREB2</name>
</geneLocation>
<proteinExistence type="predicted"/>
<dbReference type="HOGENOM" id="CLU_3303017_0_0_3"/>
<sequence length="39" mass="4339">MIIIIIGNLLSTPSNLYVYCFFDFASTYFLQTTAAASPM</sequence>
<evidence type="ECO:0000313" key="2">
    <source>
        <dbReference type="Proteomes" id="UP000000268"/>
    </source>
</evidence>
<protein>
    <submittedName>
        <fullName evidence="1">Uncharacterized protein</fullName>
    </submittedName>
</protein>
<keyword evidence="2" id="KW-1185">Reference proteome</keyword>
<reference evidence="1 2" key="1">
    <citation type="journal article" date="2008" name="Proc. Natl. Acad. Sci. U.S.A.">
        <title>Niche adaptation and genome expansion in the chlorophyll d-producing cyanobacterium Acaryochloris marina.</title>
        <authorList>
            <person name="Swingley W.D."/>
            <person name="Chen M."/>
            <person name="Cheung P.C."/>
            <person name="Conrad A.L."/>
            <person name="Dejesa L.C."/>
            <person name="Hao J."/>
            <person name="Honchak B.M."/>
            <person name="Karbach L.E."/>
            <person name="Kurdoglu A."/>
            <person name="Lahiri S."/>
            <person name="Mastrian S.D."/>
            <person name="Miyashita H."/>
            <person name="Page L."/>
            <person name="Ramakrishna P."/>
            <person name="Satoh S."/>
            <person name="Sattley W.M."/>
            <person name="Shimada Y."/>
            <person name="Taylor H.L."/>
            <person name="Tomo T."/>
            <person name="Tsuchiya T."/>
            <person name="Wang Z.T."/>
            <person name="Raymond J."/>
            <person name="Mimuro M."/>
            <person name="Blankenship R.E."/>
            <person name="Touchman J.W."/>
        </authorList>
    </citation>
    <scope>NUCLEOTIDE SEQUENCE [LARGE SCALE GENOMIC DNA]</scope>
    <source>
        <strain evidence="2">MBIC 11017</strain>
        <plasmid evidence="2">Plasmid pREB2</plasmid>
    </source>
</reference>
<evidence type="ECO:0000313" key="1">
    <source>
        <dbReference type="EMBL" id="ABW31894.1"/>
    </source>
</evidence>
<accession>A8ZL67</accession>
<gene>
    <name evidence="1" type="ordered locus">AM1_B0172</name>
</gene>